<dbReference type="GO" id="GO:0000976">
    <property type="term" value="F:transcription cis-regulatory region binding"/>
    <property type="evidence" value="ECO:0007669"/>
    <property type="project" value="TreeGrafter"/>
</dbReference>
<sequence length="143" mass="16366">MFMGEYQHNLDAKGRLIIPAKFREQAGNRMIFTRGLDGCIFAYPPEEWAKVEAKLAKLPLTKKNARSFTRMFYSGAMEGEFDKQGRVNLTPILKDHAGLKKECVIVGVSSRIEIWAKERWDSFTDEANEDYDDIAEGLDDIEL</sequence>
<keyword evidence="5 7" id="KW-0238">DNA-binding</keyword>
<evidence type="ECO:0000313" key="10">
    <source>
        <dbReference type="Proteomes" id="UP000438120"/>
    </source>
</evidence>
<dbReference type="AlphaFoldDB" id="A0A6A8MCV3"/>
<dbReference type="Gene3D" id="3.40.1550.20">
    <property type="entry name" value="Transcriptional regulator MraZ domain"/>
    <property type="match status" value="1"/>
</dbReference>
<evidence type="ECO:0000313" key="9">
    <source>
        <dbReference type="EMBL" id="MST86327.1"/>
    </source>
</evidence>
<feature type="domain" description="SpoVT-AbrB" evidence="8">
    <location>
        <begin position="5"/>
        <end position="47"/>
    </location>
</feature>
<dbReference type="PROSITE" id="PS51740">
    <property type="entry name" value="SPOVT_ABRB"/>
    <property type="match status" value="2"/>
</dbReference>
<evidence type="ECO:0000256" key="5">
    <source>
        <dbReference type="ARBA" id="ARBA00023125"/>
    </source>
</evidence>
<feature type="domain" description="SpoVT-AbrB" evidence="8">
    <location>
        <begin position="76"/>
        <end position="119"/>
    </location>
</feature>
<comment type="similarity">
    <text evidence="7">Belongs to the MraZ family.</text>
</comment>
<dbReference type="GO" id="GO:0003700">
    <property type="term" value="F:DNA-binding transcription factor activity"/>
    <property type="evidence" value="ECO:0007669"/>
    <property type="project" value="UniProtKB-UniRule"/>
</dbReference>
<dbReference type="Proteomes" id="UP000438120">
    <property type="component" value="Unassembled WGS sequence"/>
</dbReference>
<evidence type="ECO:0000259" key="8">
    <source>
        <dbReference type="PROSITE" id="PS51740"/>
    </source>
</evidence>
<evidence type="ECO:0000256" key="7">
    <source>
        <dbReference type="HAMAP-Rule" id="MF_01008"/>
    </source>
</evidence>
<dbReference type="GO" id="GO:0009295">
    <property type="term" value="C:nucleoid"/>
    <property type="evidence" value="ECO:0007669"/>
    <property type="project" value="UniProtKB-SubCell"/>
</dbReference>
<evidence type="ECO:0000256" key="1">
    <source>
        <dbReference type="ARBA" id="ARBA00013860"/>
    </source>
</evidence>
<dbReference type="PANTHER" id="PTHR34701:SF1">
    <property type="entry name" value="TRANSCRIPTIONAL REGULATOR MRAZ"/>
    <property type="match status" value="1"/>
</dbReference>
<dbReference type="InterPro" id="IPR037914">
    <property type="entry name" value="SpoVT-AbrB_sf"/>
</dbReference>
<dbReference type="CDD" id="cd16321">
    <property type="entry name" value="MraZ_C"/>
    <property type="match status" value="1"/>
</dbReference>
<dbReference type="OrthoDB" id="9807753at2"/>
<dbReference type="NCBIfam" id="TIGR00242">
    <property type="entry name" value="division/cell wall cluster transcriptional repressor MraZ"/>
    <property type="match status" value="1"/>
</dbReference>
<dbReference type="InterPro" id="IPR038619">
    <property type="entry name" value="MraZ_sf"/>
</dbReference>
<evidence type="ECO:0000256" key="3">
    <source>
        <dbReference type="ARBA" id="ARBA00022737"/>
    </source>
</evidence>
<comment type="caution">
    <text evidence="9">The sequence shown here is derived from an EMBL/GenBank/DDBJ whole genome shotgun (WGS) entry which is preliminary data.</text>
</comment>
<dbReference type="InterPro" id="IPR035644">
    <property type="entry name" value="MraZ_C"/>
</dbReference>
<dbReference type="EMBL" id="VUMX01000002">
    <property type="protein sequence ID" value="MST86327.1"/>
    <property type="molecule type" value="Genomic_DNA"/>
</dbReference>
<accession>A0A6A8MCV3</accession>
<dbReference type="InterPro" id="IPR020603">
    <property type="entry name" value="MraZ_dom"/>
</dbReference>
<evidence type="ECO:0000256" key="4">
    <source>
        <dbReference type="ARBA" id="ARBA00023015"/>
    </source>
</evidence>
<keyword evidence="3" id="KW-0677">Repeat</keyword>
<dbReference type="SUPFAM" id="SSF89447">
    <property type="entry name" value="AbrB/MazE/MraZ-like"/>
    <property type="match status" value="1"/>
</dbReference>
<dbReference type="FunFam" id="3.40.1550.20:FF:000002">
    <property type="entry name" value="Transcriptional regulator MraZ"/>
    <property type="match status" value="1"/>
</dbReference>
<reference evidence="9 10" key="1">
    <citation type="submission" date="2019-08" db="EMBL/GenBank/DDBJ databases">
        <title>In-depth cultivation of the pig gut microbiome towards novel bacterial diversity and tailored functional studies.</title>
        <authorList>
            <person name="Wylensek D."/>
            <person name="Hitch T.C.A."/>
            <person name="Clavel T."/>
        </authorList>
    </citation>
    <scope>NUCLEOTIDE SEQUENCE [LARGE SCALE GENOMIC DNA]</scope>
    <source>
        <strain evidence="9 10">Bifido-178-WT-2B</strain>
    </source>
</reference>
<dbReference type="CDD" id="cd16320">
    <property type="entry name" value="MraZ_N"/>
    <property type="match status" value="1"/>
</dbReference>
<dbReference type="InterPro" id="IPR035642">
    <property type="entry name" value="MraZ_N"/>
</dbReference>
<dbReference type="HAMAP" id="MF_01008">
    <property type="entry name" value="MraZ"/>
    <property type="match status" value="1"/>
</dbReference>
<keyword evidence="10" id="KW-1185">Reference proteome</keyword>
<dbReference type="Pfam" id="PF02381">
    <property type="entry name" value="MraZ"/>
    <property type="match status" value="2"/>
</dbReference>
<dbReference type="InterPro" id="IPR003444">
    <property type="entry name" value="MraZ"/>
</dbReference>
<evidence type="ECO:0000256" key="2">
    <source>
        <dbReference type="ARBA" id="ARBA00022490"/>
    </source>
</evidence>
<proteinExistence type="inferred from homology"/>
<keyword evidence="6 7" id="KW-0804">Transcription</keyword>
<name>A0A6A8MCV3_9LACO</name>
<dbReference type="InterPro" id="IPR007159">
    <property type="entry name" value="SpoVT-AbrB_dom"/>
</dbReference>
<keyword evidence="2 7" id="KW-0963">Cytoplasm</keyword>
<comment type="subcellular location">
    <subcellularLocation>
        <location evidence="7">Cytoplasm</location>
        <location evidence="7">Nucleoid</location>
    </subcellularLocation>
</comment>
<organism evidence="9 10">
    <name type="scientific">Lactobacillus porci</name>
    <dbReference type="NCBI Taxonomy" id="2012477"/>
    <lineage>
        <taxon>Bacteria</taxon>
        <taxon>Bacillati</taxon>
        <taxon>Bacillota</taxon>
        <taxon>Bacilli</taxon>
        <taxon>Lactobacillales</taxon>
        <taxon>Lactobacillaceae</taxon>
        <taxon>Lactobacillus</taxon>
    </lineage>
</organism>
<dbReference type="PANTHER" id="PTHR34701">
    <property type="entry name" value="TRANSCRIPTIONAL REGULATOR MRAZ"/>
    <property type="match status" value="1"/>
</dbReference>
<dbReference type="RefSeq" id="WP_154546987.1">
    <property type="nucleotide sequence ID" value="NZ_VUMX01000002.1"/>
</dbReference>
<keyword evidence="4 7" id="KW-0805">Transcription regulation</keyword>
<evidence type="ECO:0000256" key="6">
    <source>
        <dbReference type="ARBA" id="ARBA00023163"/>
    </source>
</evidence>
<comment type="subunit">
    <text evidence="7">Forms oligomers.</text>
</comment>
<dbReference type="GO" id="GO:2000143">
    <property type="term" value="P:negative regulation of DNA-templated transcription initiation"/>
    <property type="evidence" value="ECO:0007669"/>
    <property type="project" value="TreeGrafter"/>
</dbReference>
<protein>
    <recommendedName>
        <fullName evidence="1 7">Transcriptional regulator MraZ</fullName>
    </recommendedName>
</protein>
<dbReference type="GO" id="GO:0005737">
    <property type="term" value="C:cytoplasm"/>
    <property type="evidence" value="ECO:0007669"/>
    <property type="project" value="UniProtKB-UniRule"/>
</dbReference>
<gene>
    <name evidence="7 9" type="primary">mraZ</name>
    <name evidence="9" type="ORF">FYJ62_01345</name>
</gene>